<accession>A0A0D2AST2</accession>
<dbReference type="VEuPathDB" id="FungiDB:PV09_06378"/>
<keyword evidence="5" id="KW-1185">Reference proteome</keyword>
<dbReference type="EMBL" id="KN847550">
    <property type="protein sequence ID" value="KIW02224.1"/>
    <property type="molecule type" value="Genomic_DNA"/>
</dbReference>
<dbReference type="GeneID" id="27314351"/>
<protein>
    <recommendedName>
        <fullName evidence="3">NmrA-like domain-containing protein</fullName>
    </recommendedName>
</protein>
<dbReference type="InterPro" id="IPR051164">
    <property type="entry name" value="NmrA-like_oxidored"/>
</dbReference>
<dbReference type="InterPro" id="IPR036291">
    <property type="entry name" value="NAD(P)-bd_dom_sf"/>
</dbReference>
<dbReference type="STRING" id="253628.A0A0D2AST2"/>
<evidence type="ECO:0000313" key="4">
    <source>
        <dbReference type="EMBL" id="KIW02224.1"/>
    </source>
</evidence>
<dbReference type="SUPFAM" id="SSF51735">
    <property type="entry name" value="NAD(P)-binding Rossmann-fold domains"/>
    <property type="match status" value="1"/>
</dbReference>
<proteinExistence type="inferred from homology"/>
<dbReference type="InterPro" id="IPR008030">
    <property type="entry name" value="NmrA-like"/>
</dbReference>
<evidence type="ECO:0000256" key="2">
    <source>
        <dbReference type="ARBA" id="ARBA00022857"/>
    </source>
</evidence>
<dbReference type="Gene3D" id="3.40.50.720">
    <property type="entry name" value="NAD(P)-binding Rossmann-like Domain"/>
    <property type="match status" value="1"/>
</dbReference>
<dbReference type="HOGENOM" id="CLU_007383_10_2_1"/>
<feature type="domain" description="NmrA-like" evidence="3">
    <location>
        <begin position="12"/>
        <end position="238"/>
    </location>
</feature>
<dbReference type="Pfam" id="PF05368">
    <property type="entry name" value="NmrA"/>
    <property type="match status" value="1"/>
</dbReference>
<gene>
    <name evidence="4" type="ORF">PV09_06378</name>
</gene>
<dbReference type="PANTHER" id="PTHR42748:SF31">
    <property type="entry name" value="NMRA-LIKE DOMAIN-CONTAINING PROTEIN-RELATED"/>
    <property type="match status" value="1"/>
</dbReference>
<dbReference type="PANTHER" id="PTHR42748">
    <property type="entry name" value="NITROGEN METABOLITE REPRESSION PROTEIN NMRA FAMILY MEMBER"/>
    <property type="match status" value="1"/>
</dbReference>
<dbReference type="RefSeq" id="XP_016212093.1">
    <property type="nucleotide sequence ID" value="XM_016360011.1"/>
</dbReference>
<dbReference type="AlphaFoldDB" id="A0A0D2AST2"/>
<keyword evidence="2" id="KW-0521">NADP</keyword>
<organism evidence="4 5">
    <name type="scientific">Verruconis gallopava</name>
    <dbReference type="NCBI Taxonomy" id="253628"/>
    <lineage>
        <taxon>Eukaryota</taxon>
        <taxon>Fungi</taxon>
        <taxon>Dikarya</taxon>
        <taxon>Ascomycota</taxon>
        <taxon>Pezizomycotina</taxon>
        <taxon>Dothideomycetes</taxon>
        <taxon>Pleosporomycetidae</taxon>
        <taxon>Venturiales</taxon>
        <taxon>Sympoventuriaceae</taxon>
        <taxon>Verruconis</taxon>
    </lineage>
</organism>
<comment type="similarity">
    <text evidence="1">Belongs to the NmrA-type oxidoreductase family.</text>
</comment>
<sequence length="308" mass="34740">MSDTARAADPENELLLITCAGGKQASALIPILRPKWKKLRLAVHSDVSARALREKYPDADVVQADLVNPDDARRIMSGVSAIYHVGPSGTPHETQCGFNMIDAAVAEHGTFKHFVLSSVWPTQLRKLMNHDCKRYVEEYLMESGLNFTILQPSHFFENTPVAFFTQQDNPVYPIPYNPDTKFSFTALRDLADAAAAVLEGREKHFYAAYPIISTLPTRYSEFLEIVGRAIGKSIRVEKKSLEEGVALLASRFNAKDEPRKMDVFERILLYYDKRGLWGNPGVSEWLLARKTTSCEEWAKMQAEACRPR</sequence>
<name>A0A0D2AST2_9PEZI</name>
<dbReference type="Proteomes" id="UP000053259">
    <property type="component" value="Unassembled WGS sequence"/>
</dbReference>
<dbReference type="GO" id="GO:0005634">
    <property type="term" value="C:nucleus"/>
    <property type="evidence" value="ECO:0007669"/>
    <property type="project" value="TreeGrafter"/>
</dbReference>
<evidence type="ECO:0000313" key="5">
    <source>
        <dbReference type="Proteomes" id="UP000053259"/>
    </source>
</evidence>
<dbReference type="OrthoDB" id="419598at2759"/>
<evidence type="ECO:0000256" key="1">
    <source>
        <dbReference type="ARBA" id="ARBA00006328"/>
    </source>
</evidence>
<evidence type="ECO:0000259" key="3">
    <source>
        <dbReference type="Pfam" id="PF05368"/>
    </source>
</evidence>
<reference evidence="4 5" key="1">
    <citation type="submission" date="2015-01" db="EMBL/GenBank/DDBJ databases">
        <title>The Genome Sequence of Ochroconis gallopava CBS43764.</title>
        <authorList>
            <consortium name="The Broad Institute Genomics Platform"/>
            <person name="Cuomo C."/>
            <person name="de Hoog S."/>
            <person name="Gorbushina A."/>
            <person name="Stielow B."/>
            <person name="Teixiera M."/>
            <person name="Abouelleil A."/>
            <person name="Chapman S.B."/>
            <person name="Priest M."/>
            <person name="Young S.K."/>
            <person name="Wortman J."/>
            <person name="Nusbaum C."/>
            <person name="Birren B."/>
        </authorList>
    </citation>
    <scope>NUCLEOTIDE SEQUENCE [LARGE SCALE GENOMIC DNA]</scope>
    <source>
        <strain evidence="4 5">CBS 43764</strain>
    </source>
</reference>
<dbReference type="InParanoid" id="A0A0D2AST2"/>